<keyword evidence="3" id="KW-1185">Reference proteome</keyword>
<dbReference type="EMBL" id="CAWUON010000001">
    <property type="protein sequence ID" value="CAK7262677.1"/>
    <property type="molecule type" value="Genomic_DNA"/>
</dbReference>
<gene>
    <name evidence="2" type="ORF">SEPCBS119000_000101</name>
</gene>
<organism evidence="2 3">
    <name type="scientific">Sporothrix epigloea</name>
    <dbReference type="NCBI Taxonomy" id="1892477"/>
    <lineage>
        <taxon>Eukaryota</taxon>
        <taxon>Fungi</taxon>
        <taxon>Dikarya</taxon>
        <taxon>Ascomycota</taxon>
        <taxon>Pezizomycotina</taxon>
        <taxon>Sordariomycetes</taxon>
        <taxon>Sordariomycetidae</taxon>
        <taxon>Ophiostomatales</taxon>
        <taxon>Ophiostomataceae</taxon>
        <taxon>Sporothrix</taxon>
    </lineage>
</organism>
<evidence type="ECO:0000313" key="3">
    <source>
        <dbReference type="Proteomes" id="UP001642502"/>
    </source>
</evidence>
<dbReference type="Proteomes" id="UP001642502">
    <property type="component" value="Unassembled WGS sequence"/>
</dbReference>
<evidence type="ECO:0000256" key="1">
    <source>
        <dbReference type="SAM" id="MobiDB-lite"/>
    </source>
</evidence>
<sequence>MSTSSPAVRAKGAVSAALDPAVLDAFLVHLNKCMQTPAGIDAVLAASCYGARLASAILHTAGGRALFHEPARKLAAVLLALPTRAGALVILSSSGVKTQTRTATTTAAAKAAAGASALALAGRLRALGALLAEARLMLRLWGLLSMYVWARQLLGQLLARRQTAASRKAAIAANATEEKEGEVTSSTPAPIPPTSTAETLVGWTQLLSCIAYQVTENMAYLASKGVLGASPAQQGKLYRWSSRSFSVFIAAELGRLAVQFTHQTTDTPEKKTQAVELHKDMARYASLAPMTAHWGMEKGFLSDTALAVLGSIPAAIQMHRIWKET</sequence>
<dbReference type="PANTHER" id="PTHR12652">
    <property type="entry name" value="PEROXISOMAL BIOGENESIS FACTOR 11"/>
    <property type="match status" value="1"/>
</dbReference>
<reference evidence="2 3" key="1">
    <citation type="submission" date="2024-01" db="EMBL/GenBank/DDBJ databases">
        <authorList>
            <person name="Allen C."/>
            <person name="Tagirdzhanova G."/>
        </authorList>
    </citation>
    <scope>NUCLEOTIDE SEQUENCE [LARGE SCALE GENOMIC DNA]</scope>
    <source>
        <strain evidence="2 3">CBS 119000</strain>
    </source>
</reference>
<proteinExistence type="predicted"/>
<name>A0ABP0D5R8_9PEZI</name>
<accession>A0ABP0D5R8</accession>
<feature type="region of interest" description="Disordered" evidence="1">
    <location>
        <begin position="175"/>
        <end position="194"/>
    </location>
</feature>
<comment type="caution">
    <text evidence="2">The sequence shown here is derived from an EMBL/GenBank/DDBJ whole genome shotgun (WGS) entry which is preliminary data.</text>
</comment>
<protein>
    <recommendedName>
        <fullName evidence="4">Peroxin 11c</fullName>
    </recommendedName>
</protein>
<evidence type="ECO:0000313" key="2">
    <source>
        <dbReference type="EMBL" id="CAK7262677.1"/>
    </source>
</evidence>
<dbReference type="PANTHER" id="PTHR12652:SF25">
    <property type="entry name" value="MICROBODY (PEROXISOME) PROLIFERATION PROTEIN PEROXIN 11C (EUROFUNG)"/>
    <property type="match status" value="1"/>
</dbReference>
<evidence type="ECO:0008006" key="4">
    <source>
        <dbReference type="Google" id="ProtNLM"/>
    </source>
</evidence>